<dbReference type="PANTHER" id="PTHR12526">
    <property type="entry name" value="GLYCOSYLTRANSFERASE"/>
    <property type="match status" value="1"/>
</dbReference>
<gene>
    <name evidence="1" type="ORF">GNH96_05845</name>
</gene>
<dbReference type="AlphaFoldDB" id="A0A858Q749"/>
<keyword evidence="2" id="KW-1185">Reference proteome</keyword>
<dbReference type="GO" id="GO:0016757">
    <property type="term" value="F:glycosyltransferase activity"/>
    <property type="evidence" value="ECO:0007669"/>
    <property type="project" value="TreeGrafter"/>
</dbReference>
<reference evidence="2" key="1">
    <citation type="submission" date="2019-12" db="EMBL/GenBank/DDBJ databases">
        <authorList>
            <person name="Awala S.I."/>
            <person name="Rhee S.K."/>
        </authorList>
    </citation>
    <scope>NUCLEOTIDE SEQUENCE [LARGE SCALE GENOMIC DNA]</scope>
    <source>
        <strain evidence="2">IM1</strain>
    </source>
</reference>
<name>A0A858Q749_9GAMM</name>
<keyword evidence="1" id="KW-0808">Transferase</keyword>
<accession>A0A858Q749</accession>
<dbReference type="Gene3D" id="3.40.50.2000">
    <property type="entry name" value="Glycogen Phosphorylase B"/>
    <property type="match status" value="2"/>
</dbReference>
<evidence type="ECO:0000313" key="1">
    <source>
        <dbReference type="EMBL" id="QJD29536.1"/>
    </source>
</evidence>
<organism evidence="1 2">
    <name type="scientific">Methylococcus geothermalis</name>
    <dbReference type="NCBI Taxonomy" id="2681310"/>
    <lineage>
        <taxon>Bacteria</taxon>
        <taxon>Pseudomonadati</taxon>
        <taxon>Pseudomonadota</taxon>
        <taxon>Gammaproteobacteria</taxon>
        <taxon>Methylococcales</taxon>
        <taxon>Methylococcaceae</taxon>
        <taxon>Methylococcus</taxon>
    </lineage>
</organism>
<proteinExistence type="predicted"/>
<protein>
    <submittedName>
        <fullName evidence="1">Glycosyltransferase</fullName>
    </submittedName>
</protein>
<dbReference type="EMBL" id="CP046565">
    <property type="protein sequence ID" value="QJD29536.1"/>
    <property type="molecule type" value="Genomic_DNA"/>
</dbReference>
<dbReference type="SUPFAM" id="SSF53756">
    <property type="entry name" value="UDP-Glycosyltransferase/glycogen phosphorylase"/>
    <property type="match status" value="1"/>
</dbReference>
<sequence length="360" mass="40625">MNDTPLIYVARCRLHRNGANLIQALHVVESFDRIGVPTRLYLPPAKGVEVTARLRDFGIDEEIDLRLDPWLHTRFGLWPFFVRRLGELRRARGIFTHNLIVSRWLARFGLRHVLEIHDADRDLIQGGWMDHVVGCHRSRIIDWLVPVSRAAAKVLIESGADPERVLVAPNAVDLKAYARLPKFDPARLDHPTFVYLGTLAADRGLPIFDALARRGIGKAMLIGEVEPGSDFAVPDSVESHPFVPHHEVPGWYGRTDITLLPYPPQLATADSMSPMKLFEALAAGRPIIASDLPVLRELLEHEKTALMVDPEDVEAWIAAVRRLQTDRDLAVRLAHAAAEHARDFSWEKREENIARVCGWL</sequence>
<dbReference type="RefSeq" id="WP_169602819.1">
    <property type="nucleotide sequence ID" value="NZ_CP046565.1"/>
</dbReference>
<dbReference type="KEGG" id="metu:GNH96_05845"/>
<dbReference type="PANTHER" id="PTHR12526:SF600">
    <property type="entry name" value="GLYCOSYL TRANSFERASE GROUP 1"/>
    <property type="match status" value="1"/>
</dbReference>
<dbReference type="Proteomes" id="UP000503004">
    <property type="component" value="Chromosome"/>
</dbReference>
<evidence type="ECO:0000313" key="2">
    <source>
        <dbReference type="Proteomes" id="UP000503004"/>
    </source>
</evidence>
<dbReference type="CDD" id="cd03801">
    <property type="entry name" value="GT4_PimA-like"/>
    <property type="match status" value="1"/>
</dbReference>
<dbReference type="Pfam" id="PF13692">
    <property type="entry name" value="Glyco_trans_1_4"/>
    <property type="match status" value="1"/>
</dbReference>